<evidence type="ECO:0000256" key="8">
    <source>
        <dbReference type="PROSITE-ProRule" id="PRU00339"/>
    </source>
</evidence>
<dbReference type="GO" id="GO:0005879">
    <property type="term" value="C:axonemal microtubule"/>
    <property type="evidence" value="ECO:0007669"/>
    <property type="project" value="UniProtKB-UniRule"/>
</dbReference>
<evidence type="ECO:0000256" key="1">
    <source>
        <dbReference type="ARBA" id="ARBA00004138"/>
    </source>
</evidence>
<dbReference type="SUPFAM" id="SSF81901">
    <property type="entry name" value="HCP-like"/>
    <property type="match status" value="1"/>
</dbReference>
<dbReference type="Gene3D" id="1.25.40.10">
    <property type="entry name" value="Tetratricopeptide repeat domain"/>
    <property type="match status" value="1"/>
</dbReference>
<accession>A0A3M6TY88</accession>
<sequence>MKTKKPVRIIFIMAGVQVKEGEYTTTIYGLIKNQKFHEAIQILSQELENHPKSRAALSLLGYCYFQVQSFDAAADCYGQLTQIHPEVDEYKMAYAQALYKAFMYPEAMKATFQIENPTYHAKVLKLQAAIKYGEEDLQGAKSMVEQCAADDPDTEINLGCLLFKEGRYAEACQKFQTAMNILGYQPDLSYNIALCFYSLKQYAPALKHIADIIERGIREHPELSVGMTTEGIEVRSVGNTKVLHETALIEAFNLKAGIEHQLKNFDSAQEALTDMPPRAEEELDPVTLHNQALMNMEANPTQGFEKLQFLLQQNPFPPETFGNLLLLYVKYQYFDLAADVLAENAHLTYKFLTPYMYDFLDAMITQQTSPEEAYRKLDDMATKQTETLRKLTKQDSKFSSLEIGGGLLWYIPVLMSQAKIYWDRDNYAQVEKIFRKSVEFCNEHEVWKLNVAHVLFMQENKYKEAVGFYEPIVKKHYDNAEELMRKIEKEEEQVAYDDPEKKIYHLCIVNLVIGLRAVLLFGEVHRALLKKKSVKKKMLLAAKHMIMLRDSVIQDIIQFLEHCETYGKNVPAVVEQPLEEEKMHPGKNTVTFEARELKSLFLRLI</sequence>
<dbReference type="OrthoDB" id="10249577at2759"/>
<keyword evidence="4 9" id="KW-0970">Cilium biogenesis/degradation</keyword>
<comment type="caution">
    <text evidence="10">The sequence shown here is derived from an EMBL/GenBank/DDBJ whole genome shotgun (WGS) entry which is preliminary data.</text>
</comment>
<dbReference type="EMBL" id="RCHS01002704">
    <property type="protein sequence ID" value="RMX46326.1"/>
    <property type="molecule type" value="Genomic_DNA"/>
</dbReference>
<dbReference type="FunFam" id="1.25.40.10:FF:000211">
    <property type="entry name" value="tetratricopeptide repeat protein 30B"/>
    <property type="match status" value="1"/>
</dbReference>
<dbReference type="GO" id="GO:0042073">
    <property type="term" value="P:intraciliary transport"/>
    <property type="evidence" value="ECO:0007669"/>
    <property type="project" value="UniProtKB-UniRule"/>
</dbReference>
<feature type="repeat" description="TPR" evidence="8">
    <location>
        <begin position="54"/>
        <end position="87"/>
    </location>
</feature>
<dbReference type="PANTHER" id="PTHR20931">
    <property type="entry name" value="TETRATRICOPEPTIDE REPEAT PROTEIN 30"/>
    <property type="match status" value="1"/>
</dbReference>
<keyword evidence="3" id="KW-0677">Repeat</keyword>
<keyword evidence="6 9" id="KW-0969">Cilium</keyword>
<evidence type="ECO:0000313" key="11">
    <source>
        <dbReference type="Proteomes" id="UP000275408"/>
    </source>
</evidence>
<dbReference type="InterPro" id="IPR039941">
    <property type="entry name" value="TT30"/>
</dbReference>
<dbReference type="GO" id="GO:0120170">
    <property type="term" value="F:intraciliary transport particle B binding"/>
    <property type="evidence" value="ECO:0007669"/>
    <property type="project" value="TreeGrafter"/>
</dbReference>
<dbReference type="InterPro" id="IPR011990">
    <property type="entry name" value="TPR-like_helical_dom_sf"/>
</dbReference>
<protein>
    <recommendedName>
        <fullName evidence="9">Tetratricopeptide repeat protein 30</fullName>
    </recommendedName>
</protein>
<dbReference type="GO" id="GO:0030992">
    <property type="term" value="C:intraciliary transport particle B"/>
    <property type="evidence" value="ECO:0007669"/>
    <property type="project" value="TreeGrafter"/>
</dbReference>
<gene>
    <name evidence="10" type="ORF">pdam_00000524</name>
</gene>
<dbReference type="STRING" id="46731.A0A3M6TY88"/>
<evidence type="ECO:0000313" key="10">
    <source>
        <dbReference type="EMBL" id="RMX46326.1"/>
    </source>
</evidence>
<keyword evidence="7 9" id="KW-0966">Cell projection</keyword>
<dbReference type="PROSITE" id="PS50005">
    <property type="entry name" value="TPR"/>
    <property type="match status" value="1"/>
</dbReference>
<keyword evidence="5 8" id="KW-0802">TPR repeat</keyword>
<comment type="similarity">
    <text evidence="2 9">Belongs to the TTC30/dfy-1/fleer family.</text>
</comment>
<comment type="subcellular location">
    <subcellularLocation>
        <location evidence="1 9">Cell projection</location>
        <location evidence="1 9">Cilium</location>
    </subcellularLocation>
</comment>
<dbReference type="InterPro" id="IPR019734">
    <property type="entry name" value="TPR_rpt"/>
</dbReference>
<dbReference type="AlphaFoldDB" id="A0A3M6TY88"/>
<dbReference type="SUPFAM" id="SSF48452">
    <property type="entry name" value="TPR-like"/>
    <property type="match status" value="1"/>
</dbReference>
<proteinExistence type="inferred from homology"/>
<dbReference type="Pfam" id="PF14559">
    <property type="entry name" value="TPR_19"/>
    <property type="match status" value="1"/>
</dbReference>
<name>A0A3M6TY88_POCDA</name>
<evidence type="ECO:0000256" key="4">
    <source>
        <dbReference type="ARBA" id="ARBA00022794"/>
    </source>
</evidence>
<evidence type="ECO:0000256" key="9">
    <source>
        <dbReference type="RuleBase" id="RU367070"/>
    </source>
</evidence>
<dbReference type="PANTHER" id="PTHR20931:SF0">
    <property type="entry name" value="TETRATRICOPEPTIDE REPEAT PROTEIN 30"/>
    <property type="match status" value="1"/>
</dbReference>
<keyword evidence="11" id="KW-1185">Reference proteome</keyword>
<evidence type="ECO:0000256" key="5">
    <source>
        <dbReference type="ARBA" id="ARBA00022803"/>
    </source>
</evidence>
<comment type="function">
    <text evidence="9">Required for polyglutamylation of axonemal tubulin. Plays a role in anterograde intraflagellar transport (IFT), the process by which cilia precursors are transported from the base of the cilium to the site of their incorporation at the tip.</text>
</comment>
<organism evidence="10 11">
    <name type="scientific">Pocillopora damicornis</name>
    <name type="common">Cauliflower coral</name>
    <name type="synonym">Millepora damicornis</name>
    <dbReference type="NCBI Taxonomy" id="46731"/>
    <lineage>
        <taxon>Eukaryota</taxon>
        <taxon>Metazoa</taxon>
        <taxon>Cnidaria</taxon>
        <taxon>Anthozoa</taxon>
        <taxon>Hexacorallia</taxon>
        <taxon>Scleractinia</taxon>
        <taxon>Astrocoeniina</taxon>
        <taxon>Pocilloporidae</taxon>
        <taxon>Pocillopora</taxon>
    </lineage>
</organism>
<evidence type="ECO:0000256" key="6">
    <source>
        <dbReference type="ARBA" id="ARBA00023069"/>
    </source>
</evidence>
<evidence type="ECO:0000256" key="3">
    <source>
        <dbReference type="ARBA" id="ARBA00022737"/>
    </source>
</evidence>
<dbReference type="Proteomes" id="UP000275408">
    <property type="component" value="Unassembled WGS sequence"/>
</dbReference>
<evidence type="ECO:0000256" key="7">
    <source>
        <dbReference type="ARBA" id="ARBA00023273"/>
    </source>
</evidence>
<evidence type="ECO:0000256" key="2">
    <source>
        <dbReference type="ARBA" id="ARBA00009522"/>
    </source>
</evidence>
<dbReference type="SMART" id="SM00028">
    <property type="entry name" value="TPR"/>
    <property type="match status" value="4"/>
</dbReference>
<reference evidence="10 11" key="1">
    <citation type="journal article" date="2018" name="Sci. Rep.">
        <title>Comparative analysis of the Pocillopora damicornis genome highlights role of immune system in coral evolution.</title>
        <authorList>
            <person name="Cunning R."/>
            <person name="Bay R.A."/>
            <person name="Gillette P."/>
            <person name="Baker A.C."/>
            <person name="Traylor-Knowles N."/>
        </authorList>
    </citation>
    <scope>NUCLEOTIDE SEQUENCE [LARGE SCALE GENOMIC DNA]</scope>
    <source>
        <strain evidence="10">RSMAS</strain>
        <tissue evidence="10">Whole animal</tissue>
    </source>
</reference>